<dbReference type="RefSeq" id="WP_123690811.1">
    <property type="nucleotide sequence ID" value="NZ_AP019700.1"/>
</dbReference>
<dbReference type="Proteomes" id="UP000278222">
    <property type="component" value="Unassembled WGS sequence"/>
</dbReference>
<comment type="caution">
    <text evidence="2">The sequence shown here is derived from an EMBL/GenBank/DDBJ whole genome shotgun (WGS) entry which is preliminary data.</text>
</comment>
<proteinExistence type="predicted"/>
<protein>
    <submittedName>
        <fullName evidence="2">DnaJ-like protein</fullName>
    </submittedName>
</protein>
<reference evidence="2 3" key="1">
    <citation type="submission" date="2018-11" db="EMBL/GenBank/DDBJ databases">
        <title>Genomic Encyclopedia of Type Strains, Phase IV (KMG-IV): sequencing the most valuable type-strain genomes for metagenomic binning, comparative biology and taxonomic classification.</title>
        <authorList>
            <person name="Goeker M."/>
        </authorList>
    </citation>
    <scope>NUCLEOTIDE SEQUENCE [LARGE SCALE GENOMIC DNA]</scope>
    <source>
        <strain evidence="2 3">DSM 5900</strain>
    </source>
</reference>
<dbReference type="Gene3D" id="1.10.287.110">
    <property type="entry name" value="DnaJ domain"/>
    <property type="match status" value="1"/>
</dbReference>
<sequence>MRRRFERVAVAPDPEEARNRRTCEWPGCTGEGEFRAPQSRDQLHQYRWFCLEHVRAYNKSWDYYRGMSQTAIEEDLRRDTVWQRPTWPLGGPRGRGPRWRVHDGFGLFEDDATQKAGEPGRPPADAAHVRALAVFELEPPVTFERLRSRYLTLVKLHHPDANGGDKAAEERLKSINEAYATLKNGYFA</sequence>
<dbReference type="Pfam" id="PF00226">
    <property type="entry name" value="DnaJ"/>
    <property type="match status" value="1"/>
</dbReference>
<feature type="domain" description="J" evidence="1">
    <location>
        <begin position="130"/>
        <end position="187"/>
    </location>
</feature>
<dbReference type="SMART" id="SM00271">
    <property type="entry name" value="DnaJ"/>
    <property type="match status" value="1"/>
</dbReference>
<dbReference type="CDD" id="cd06257">
    <property type="entry name" value="DnaJ"/>
    <property type="match status" value="1"/>
</dbReference>
<name>A0A3N1LDI8_9PROT</name>
<dbReference type="PROSITE" id="PS50076">
    <property type="entry name" value="DNAJ_2"/>
    <property type="match status" value="1"/>
</dbReference>
<evidence type="ECO:0000313" key="3">
    <source>
        <dbReference type="Proteomes" id="UP000278222"/>
    </source>
</evidence>
<organism evidence="2 3">
    <name type="scientific">Stella humosa</name>
    <dbReference type="NCBI Taxonomy" id="94"/>
    <lineage>
        <taxon>Bacteria</taxon>
        <taxon>Pseudomonadati</taxon>
        <taxon>Pseudomonadota</taxon>
        <taxon>Alphaproteobacteria</taxon>
        <taxon>Rhodospirillales</taxon>
        <taxon>Stellaceae</taxon>
        <taxon>Stella</taxon>
    </lineage>
</organism>
<evidence type="ECO:0000259" key="1">
    <source>
        <dbReference type="PROSITE" id="PS50076"/>
    </source>
</evidence>
<dbReference type="SUPFAM" id="SSF46565">
    <property type="entry name" value="Chaperone J-domain"/>
    <property type="match status" value="1"/>
</dbReference>
<dbReference type="AlphaFoldDB" id="A0A3N1LDI8"/>
<evidence type="ECO:0000313" key="2">
    <source>
        <dbReference type="EMBL" id="ROP91151.1"/>
    </source>
</evidence>
<gene>
    <name evidence="2" type="ORF">EDC65_3014</name>
</gene>
<accession>A0A3N1LDI8</accession>
<dbReference type="InterPro" id="IPR036869">
    <property type="entry name" value="J_dom_sf"/>
</dbReference>
<dbReference type="InterPro" id="IPR001623">
    <property type="entry name" value="DnaJ_domain"/>
</dbReference>
<dbReference type="EMBL" id="RJKX01000014">
    <property type="protein sequence ID" value="ROP91151.1"/>
    <property type="molecule type" value="Genomic_DNA"/>
</dbReference>
<dbReference type="OrthoDB" id="9786294at2"/>
<keyword evidence="3" id="KW-1185">Reference proteome</keyword>